<accession>A0AAV4CM07</accession>
<feature type="region of interest" description="Disordered" evidence="1">
    <location>
        <begin position="142"/>
        <end position="164"/>
    </location>
</feature>
<feature type="compositionally biased region" description="Basic and acidic residues" evidence="1">
    <location>
        <begin position="186"/>
        <end position="195"/>
    </location>
</feature>
<name>A0AAV4CM07_9GAST</name>
<protein>
    <submittedName>
        <fullName evidence="2">Uncharacterized protein</fullName>
    </submittedName>
</protein>
<evidence type="ECO:0000313" key="2">
    <source>
        <dbReference type="EMBL" id="GFO32737.1"/>
    </source>
</evidence>
<feature type="compositionally biased region" description="Polar residues" evidence="1">
    <location>
        <begin position="221"/>
        <end position="230"/>
    </location>
</feature>
<dbReference type="Proteomes" id="UP000735302">
    <property type="component" value="Unassembled WGS sequence"/>
</dbReference>
<comment type="caution">
    <text evidence="2">The sequence shown here is derived from an EMBL/GenBank/DDBJ whole genome shotgun (WGS) entry which is preliminary data.</text>
</comment>
<evidence type="ECO:0000313" key="3">
    <source>
        <dbReference type="Proteomes" id="UP000735302"/>
    </source>
</evidence>
<feature type="compositionally biased region" description="Basic and acidic residues" evidence="1">
    <location>
        <begin position="380"/>
        <end position="397"/>
    </location>
</feature>
<sequence length="577" mass="64633">MGTYRKIQTTKPQQNWMVIPDNDLSDIFIGGYADNRFGSHPQSAMSRIRPRSQNAGTFSKRVYIEGPSKFPPEDRSVLEARGAVAFYDQSNDQPHNRPQSLTSQIMSELHRRAEPPKNRPVISSLERPALNFQLKHGDVENRSSLSTSRYRGKYHSNIRDGKGSINFSERSLALSIVRSRSALSNRSHEQYDSPRVETSSANQSPRSSNSLSPRDAERPVTSRSRVQTSLVYKRQRQPKHQGNDATTFGEVTRTSKRKDTSPSSPSPSATAQDRFGSHDSGISNPDLYSPEQSPAYNQTASVRKQPTIQVLPSDEAWVFPSDNITHDEATEQVDSSDFKYRTVGHIDKVNTDNDTDFPDPQHPSPNVPTLEAEFVSPKPKPRERDLRADDNHAKRDHEDDEEDEDELPEYLDSFQTASALTFRRPSLWNRVRDIGTTSLINDFGSIRASSSLNNSVTSGVGGSSTLSNDAFDGDGRHGNRKKRCPNCGEELQRAPTRFVAVRGNERNFLSWLLGNWGKPGRLQDISTIGLHVLASDDLRELISDYFCDTERPEEDEDATTVGKPLCITNLCRVKSAI</sequence>
<organism evidence="2 3">
    <name type="scientific">Plakobranchus ocellatus</name>
    <dbReference type="NCBI Taxonomy" id="259542"/>
    <lineage>
        <taxon>Eukaryota</taxon>
        <taxon>Metazoa</taxon>
        <taxon>Spiralia</taxon>
        <taxon>Lophotrochozoa</taxon>
        <taxon>Mollusca</taxon>
        <taxon>Gastropoda</taxon>
        <taxon>Heterobranchia</taxon>
        <taxon>Euthyneura</taxon>
        <taxon>Panpulmonata</taxon>
        <taxon>Sacoglossa</taxon>
        <taxon>Placobranchoidea</taxon>
        <taxon>Plakobranchidae</taxon>
        <taxon>Plakobranchus</taxon>
    </lineage>
</organism>
<feature type="compositionally biased region" description="Low complexity" evidence="1">
    <location>
        <begin position="199"/>
        <end position="213"/>
    </location>
</feature>
<proteinExistence type="predicted"/>
<feature type="region of interest" description="Disordered" evidence="1">
    <location>
        <begin position="349"/>
        <end position="410"/>
    </location>
</feature>
<evidence type="ECO:0000256" key="1">
    <source>
        <dbReference type="SAM" id="MobiDB-lite"/>
    </source>
</evidence>
<gene>
    <name evidence="2" type="ORF">PoB_005924200</name>
</gene>
<dbReference type="AlphaFoldDB" id="A0AAV4CM07"/>
<feature type="compositionally biased region" description="Acidic residues" evidence="1">
    <location>
        <begin position="398"/>
        <end position="409"/>
    </location>
</feature>
<feature type="region of interest" description="Disordered" evidence="1">
    <location>
        <begin position="181"/>
        <end position="302"/>
    </location>
</feature>
<feature type="compositionally biased region" description="Polar residues" evidence="1">
    <location>
        <begin position="290"/>
        <end position="302"/>
    </location>
</feature>
<dbReference type="EMBL" id="BLXT01006675">
    <property type="protein sequence ID" value="GFO32737.1"/>
    <property type="molecule type" value="Genomic_DNA"/>
</dbReference>
<reference evidence="2 3" key="1">
    <citation type="journal article" date="2021" name="Elife">
        <title>Chloroplast acquisition without the gene transfer in kleptoplastic sea slugs, Plakobranchus ocellatus.</title>
        <authorList>
            <person name="Maeda T."/>
            <person name="Takahashi S."/>
            <person name="Yoshida T."/>
            <person name="Shimamura S."/>
            <person name="Takaki Y."/>
            <person name="Nagai Y."/>
            <person name="Toyoda A."/>
            <person name="Suzuki Y."/>
            <person name="Arimoto A."/>
            <person name="Ishii H."/>
            <person name="Satoh N."/>
            <person name="Nishiyama T."/>
            <person name="Hasebe M."/>
            <person name="Maruyama T."/>
            <person name="Minagawa J."/>
            <person name="Obokata J."/>
            <person name="Shigenobu S."/>
        </authorList>
    </citation>
    <scope>NUCLEOTIDE SEQUENCE [LARGE SCALE GENOMIC DNA]</scope>
</reference>
<keyword evidence="3" id="KW-1185">Reference proteome</keyword>